<dbReference type="Proteomes" id="UP001056978">
    <property type="component" value="Chromosome 10"/>
</dbReference>
<sequence>MIRDDICWAYIRCFNYEVNKEKNSNGALVLTARWRKKKKKKSSNINSINSNKSNNNINSINSNKSNNNINSNSNSNSNNINSYEGFRRSYRK</sequence>
<organism evidence="1 2">
    <name type="scientific">Plasmodium brasilianum</name>
    <dbReference type="NCBI Taxonomy" id="5824"/>
    <lineage>
        <taxon>Eukaryota</taxon>
        <taxon>Sar</taxon>
        <taxon>Alveolata</taxon>
        <taxon>Apicomplexa</taxon>
        <taxon>Aconoidasida</taxon>
        <taxon>Haemosporida</taxon>
        <taxon>Plasmodiidae</taxon>
        <taxon>Plasmodium</taxon>
        <taxon>Plasmodium (Plasmodium)</taxon>
    </lineage>
</organism>
<gene>
    <name evidence="1" type="ORF">MKS88_003343</name>
</gene>
<evidence type="ECO:0000313" key="2">
    <source>
        <dbReference type="Proteomes" id="UP001056978"/>
    </source>
</evidence>
<dbReference type="EMBL" id="CM043778">
    <property type="protein sequence ID" value="KAI4837923.1"/>
    <property type="molecule type" value="Genomic_DNA"/>
</dbReference>
<comment type="caution">
    <text evidence="1">The sequence shown here is derived from an EMBL/GenBank/DDBJ whole genome shotgun (WGS) entry which is preliminary data.</text>
</comment>
<accession>A0ACB9Y8N2</accession>
<reference evidence="1" key="1">
    <citation type="submission" date="2022-06" db="EMBL/GenBank/DDBJ databases">
        <title>The First Complete Genome of the Simian Malaria Parasite Plasmodium brasilianum.</title>
        <authorList>
            <person name="Bajic M."/>
            <person name="Ravishankar S."/>
        </authorList>
    </citation>
    <scope>NUCLEOTIDE SEQUENCE</scope>
    <source>
        <strain evidence="1">Bolivian I</strain>
    </source>
</reference>
<proteinExistence type="predicted"/>
<protein>
    <submittedName>
        <fullName evidence="1">rRNA-processing protein EBP2</fullName>
    </submittedName>
</protein>
<name>A0ACB9Y8N2_PLABR</name>
<keyword evidence="2" id="KW-1185">Reference proteome</keyword>
<evidence type="ECO:0000313" key="1">
    <source>
        <dbReference type="EMBL" id="KAI4837923.1"/>
    </source>
</evidence>